<evidence type="ECO:0000313" key="6">
    <source>
        <dbReference type="Proteomes" id="UP000264056"/>
    </source>
</evidence>
<evidence type="ECO:0000313" key="3">
    <source>
        <dbReference type="EMBL" id="RFU52355.1"/>
    </source>
</evidence>
<reference evidence="1" key="4">
    <citation type="journal article" date="2019" name="Int. J. Syst. Evol. Microbiol.">
        <title>Streptococcus chenjunshii sp. nov. isolated from feces of Tibetan antelopes.</title>
        <authorList>
            <person name="Tian Z."/>
            <person name="Lu S."/>
            <person name="Jin D."/>
            <person name="Yang J."/>
            <person name="Pu J."/>
            <person name="Lai X.H."/>
            <person name="Bai X.N."/>
            <person name="Wu X.M."/>
            <person name="Li J."/>
            <person name="Wang S."/>
            <person name="Xu J."/>
        </authorList>
    </citation>
    <scope>NUCLEOTIDE SEQUENCE</scope>
    <source>
        <strain evidence="1">Z15</strain>
    </source>
</reference>
<dbReference type="RefSeq" id="WP_116878993.1">
    <property type="nucleotide sequence ID" value="NZ_CP031733.1"/>
</dbReference>
<dbReference type="OrthoDB" id="2175187at2"/>
<dbReference type="Proteomes" id="UP000246115">
    <property type="component" value="Chromosome"/>
</dbReference>
<dbReference type="Proteomes" id="UP000262901">
    <property type="component" value="Unassembled WGS sequence"/>
</dbReference>
<accession>A0A372KJA7</accession>
<accession>A0A346NAU5</accession>
<reference evidence="4" key="3">
    <citation type="submission" date="2018-08" db="EMBL/GenBank/DDBJ databases">
        <title>Streptococcus chenjunshii sp. nov., isolated from stools sample of the Tibetan antelope in the Qinghai-Tibet plateau, China.</title>
        <authorList>
            <person name="Tian Z."/>
        </authorList>
    </citation>
    <scope>NUCLEOTIDE SEQUENCE [LARGE SCALE GENOMIC DNA]</scope>
    <source>
        <strain evidence="4">Z15</strain>
    </source>
</reference>
<dbReference type="EMBL" id="CP031733">
    <property type="protein sequence ID" value="AXQ78140.1"/>
    <property type="molecule type" value="Genomic_DNA"/>
</dbReference>
<reference evidence="2 6" key="1">
    <citation type="submission" date="2018-08" db="EMBL/GenBank/DDBJ databases">
        <title>Draft genome of Streptococcus sp .nov. Z2.</title>
        <authorList>
            <person name="Tian Z."/>
        </authorList>
    </citation>
    <scope>NUCLEOTIDE SEQUENCE [LARGE SCALE GENOMIC DNA]</scope>
    <source>
        <strain evidence="2 6">Z2</strain>
    </source>
</reference>
<organism evidence="3 5">
    <name type="scientific">Streptococcus chenjunshii</name>
    <dbReference type="NCBI Taxonomy" id="2173853"/>
    <lineage>
        <taxon>Bacteria</taxon>
        <taxon>Bacillati</taxon>
        <taxon>Bacillota</taxon>
        <taxon>Bacilli</taxon>
        <taxon>Lactobacillales</taxon>
        <taxon>Streptococcaceae</taxon>
        <taxon>Streptococcus</taxon>
    </lineage>
</organism>
<keyword evidence="6" id="KW-1185">Reference proteome</keyword>
<evidence type="ECO:0000313" key="5">
    <source>
        <dbReference type="Proteomes" id="UP000262901"/>
    </source>
</evidence>
<dbReference type="KEGG" id="schj:DDV21_003130"/>
<sequence length="222" mass="23972">MATLTDQNIQAIQNKVKKTLSDSSILDGEKPLKAGGLKYEVIDSIDGTTQAIAVAPVIDGKTDYSQTAIVVAGTQLIGKEGFGEEAWNSTKNVVEARSGITPQVDDISDFYDSTAAKLEKDHGGGTISNMSGFSQSGPAVAKVAAAHQVPKITNFMDWGASNSLYSKDNPKGITAEEKTWLDKHATIYMDSTRDVTYLDGKSHGDIPYGKKYIVERRQFFIS</sequence>
<evidence type="ECO:0008006" key="7">
    <source>
        <dbReference type="Google" id="ProtNLM"/>
    </source>
</evidence>
<name>A0A372KJA7_9STRE</name>
<dbReference type="EMBL" id="QVQY01000040">
    <property type="protein sequence ID" value="RFU50178.1"/>
    <property type="molecule type" value="Genomic_DNA"/>
</dbReference>
<dbReference type="Proteomes" id="UP000264056">
    <property type="component" value="Unassembled WGS sequence"/>
</dbReference>
<proteinExistence type="predicted"/>
<dbReference type="AlphaFoldDB" id="A0A372KJA7"/>
<reference evidence="3 5" key="2">
    <citation type="submission" date="2018-08" db="EMBL/GenBank/DDBJ databases">
        <title>Draft genome of Streptococcus sp. nov. Z1.</title>
        <authorList>
            <person name="Tian Z."/>
        </authorList>
    </citation>
    <scope>NUCLEOTIDE SEQUENCE [LARGE SCALE GENOMIC DNA]</scope>
    <source>
        <strain evidence="3">Z1</strain>
        <strain evidence="5">Z1(2018)</strain>
    </source>
</reference>
<evidence type="ECO:0000313" key="4">
    <source>
        <dbReference type="Proteomes" id="UP000246115"/>
    </source>
</evidence>
<gene>
    <name evidence="1" type="ORF">DDV21_003130</name>
    <name evidence="2" type="ORF">DDV22_10090</name>
    <name evidence="3" type="ORF">DDV23_10185</name>
</gene>
<evidence type="ECO:0000313" key="2">
    <source>
        <dbReference type="EMBL" id="RFU50178.1"/>
    </source>
</evidence>
<protein>
    <recommendedName>
        <fullName evidence="7">Triacylglycerol lipase</fullName>
    </recommendedName>
</protein>
<dbReference type="EMBL" id="QVQZ01000039">
    <property type="protein sequence ID" value="RFU52355.1"/>
    <property type="molecule type" value="Genomic_DNA"/>
</dbReference>
<evidence type="ECO:0000313" key="1">
    <source>
        <dbReference type="EMBL" id="AXQ78140.1"/>
    </source>
</evidence>